<feature type="transmembrane region" description="Helical" evidence="1">
    <location>
        <begin position="103"/>
        <end position="124"/>
    </location>
</feature>
<evidence type="ECO:0000313" key="2">
    <source>
        <dbReference type="EMBL" id="KAK7361290.1"/>
    </source>
</evidence>
<dbReference type="Proteomes" id="UP001367508">
    <property type="component" value="Unassembled WGS sequence"/>
</dbReference>
<organism evidence="2 3">
    <name type="scientific">Canavalia gladiata</name>
    <name type="common">Sword bean</name>
    <name type="synonym">Dolichos gladiatus</name>
    <dbReference type="NCBI Taxonomy" id="3824"/>
    <lineage>
        <taxon>Eukaryota</taxon>
        <taxon>Viridiplantae</taxon>
        <taxon>Streptophyta</taxon>
        <taxon>Embryophyta</taxon>
        <taxon>Tracheophyta</taxon>
        <taxon>Spermatophyta</taxon>
        <taxon>Magnoliopsida</taxon>
        <taxon>eudicotyledons</taxon>
        <taxon>Gunneridae</taxon>
        <taxon>Pentapetalae</taxon>
        <taxon>rosids</taxon>
        <taxon>fabids</taxon>
        <taxon>Fabales</taxon>
        <taxon>Fabaceae</taxon>
        <taxon>Papilionoideae</taxon>
        <taxon>50 kb inversion clade</taxon>
        <taxon>NPAAA clade</taxon>
        <taxon>indigoferoid/millettioid clade</taxon>
        <taxon>Phaseoleae</taxon>
        <taxon>Canavalia</taxon>
    </lineage>
</organism>
<comment type="caution">
    <text evidence="2">The sequence shown here is derived from an EMBL/GenBank/DDBJ whole genome shotgun (WGS) entry which is preliminary data.</text>
</comment>
<keyword evidence="1" id="KW-1133">Transmembrane helix</keyword>
<evidence type="ECO:0000256" key="1">
    <source>
        <dbReference type="SAM" id="Phobius"/>
    </source>
</evidence>
<proteinExistence type="predicted"/>
<reference evidence="2 3" key="1">
    <citation type="submission" date="2024-01" db="EMBL/GenBank/DDBJ databases">
        <title>The genomes of 5 underutilized Papilionoideae crops provide insights into root nodulation and disease resistanc.</title>
        <authorList>
            <person name="Jiang F."/>
        </authorList>
    </citation>
    <scope>NUCLEOTIDE SEQUENCE [LARGE SCALE GENOMIC DNA]</scope>
    <source>
        <strain evidence="2">LVBAO_FW01</strain>
        <tissue evidence="2">Leaves</tissue>
    </source>
</reference>
<keyword evidence="1" id="KW-0472">Membrane</keyword>
<accession>A0AAN9MUK2</accession>
<protein>
    <submittedName>
        <fullName evidence="2">Uncharacterized protein</fullName>
    </submittedName>
</protein>
<gene>
    <name evidence="2" type="ORF">VNO77_03340</name>
</gene>
<evidence type="ECO:0000313" key="3">
    <source>
        <dbReference type="Proteomes" id="UP001367508"/>
    </source>
</evidence>
<dbReference type="AlphaFoldDB" id="A0AAN9MUK2"/>
<keyword evidence="1" id="KW-0812">Transmembrane</keyword>
<sequence length="144" mass="16188">MPYASHVRPSTKKHPIQLTPLLRLRVSTVHCDHMSIKKTGAVEGVGAGSSLSCRILFAWVCKALKALRSKYKSVVHQVRKMEKEVRIGGADTRLKPLRRRRGFGTHTNVVTCICTTLILGRWLLWPIKGANGFLFHDACMKRQA</sequence>
<name>A0AAN9MUK2_CANGL</name>
<dbReference type="EMBL" id="JAYMYQ010000001">
    <property type="protein sequence ID" value="KAK7361290.1"/>
    <property type="molecule type" value="Genomic_DNA"/>
</dbReference>
<keyword evidence="3" id="KW-1185">Reference proteome</keyword>